<feature type="domain" description="p-hydroxybenzoic acid efflux pump subunit AaeA-like beta-barrel" evidence="9">
    <location>
        <begin position="258"/>
        <end position="340"/>
    </location>
</feature>
<evidence type="ECO:0000313" key="10">
    <source>
        <dbReference type="EMBL" id="TWI19162.1"/>
    </source>
</evidence>
<reference evidence="10 11" key="1">
    <citation type="journal article" date="2015" name="Stand. Genomic Sci.">
        <title>Genomic Encyclopedia of Bacterial and Archaeal Type Strains, Phase III: the genomes of soil and plant-associated and newly described type strains.</title>
        <authorList>
            <person name="Whitman W.B."/>
            <person name="Woyke T."/>
            <person name="Klenk H.P."/>
            <person name="Zhou Y."/>
            <person name="Lilburn T.G."/>
            <person name="Beck B.J."/>
            <person name="De Vos P."/>
            <person name="Vandamme P."/>
            <person name="Eisen J.A."/>
            <person name="Garrity G."/>
            <person name="Hugenholtz P."/>
            <person name="Kyrpides N.C."/>
        </authorList>
    </citation>
    <scope>NUCLEOTIDE SEQUENCE [LARGE SCALE GENOMIC DNA]</scope>
    <source>
        <strain evidence="10 11">CGMCC 1.6855</strain>
    </source>
</reference>
<dbReference type="PANTHER" id="PTHR30386:SF26">
    <property type="entry name" value="TRANSPORT PROTEIN COMB"/>
    <property type="match status" value="1"/>
</dbReference>
<keyword evidence="3 6" id="KW-1133">Transmembrane helix</keyword>
<comment type="caution">
    <text evidence="10">The sequence shown here is derived from an EMBL/GenBank/DDBJ whole genome shotgun (WGS) entry which is preliminary data.</text>
</comment>
<dbReference type="OrthoDB" id="9811754at2"/>
<dbReference type="SUPFAM" id="SSF111369">
    <property type="entry name" value="HlyD-like secretion proteins"/>
    <property type="match status" value="3"/>
</dbReference>
<evidence type="ECO:0000256" key="5">
    <source>
        <dbReference type="SAM" id="Coils"/>
    </source>
</evidence>
<evidence type="ECO:0000259" key="8">
    <source>
        <dbReference type="Pfam" id="PF25917"/>
    </source>
</evidence>
<evidence type="ECO:0000256" key="3">
    <source>
        <dbReference type="ARBA" id="ARBA00022989"/>
    </source>
</evidence>
<evidence type="ECO:0000259" key="7">
    <source>
        <dbReference type="Pfam" id="PF25876"/>
    </source>
</evidence>
<dbReference type="InterPro" id="IPR050739">
    <property type="entry name" value="MFP"/>
</dbReference>
<evidence type="ECO:0000313" key="11">
    <source>
        <dbReference type="Proteomes" id="UP000315908"/>
    </source>
</evidence>
<protein>
    <submittedName>
        <fullName evidence="10">Membrane fusion protein (Multidrug efflux system)</fullName>
    </submittedName>
</protein>
<dbReference type="Gene3D" id="1.10.287.470">
    <property type="entry name" value="Helix hairpin bin"/>
    <property type="match status" value="1"/>
</dbReference>
<keyword evidence="2 6" id="KW-0812">Transmembrane</keyword>
<keyword evidence="4 6" id="KW-0472">Membrane</keyword>
<feature type="transmembrane region" description="Helical" evidence="6">
    <location>
        <begin position="17"/>
        <end position="39"/>
    </location>
</feature>
<dbReference type="GO" id="GO:0016020">
    <property type="term" value="C:membrane"/>
    <property type="evidence" value="ECO:0007669"/>
    <property type="project" value="UniProtKB-SubCell"/>
</dbReference>
<gene>
    <name evidence="10" type="ORF">IQ31_02908</name>
</gene>
<dbReference type="AlphaFoldDB" id="A0A562MH10"/>
<proteinExistence type="predicted"/>
<evidence type="ECO:0000256" key="1">
    <source>
        <dbReference type="ARBA" id="ARBA00004167"/>
    </source>
</evidence>
<dbReference type="Pfam" id="PF25876">
    <property type="entry name" value="HH_MFP_RND"/>
    <property type="match status" value="1"/>
</dbReference>
<dbReference type="InterPro" id="IPR058634">
    <property type="entry name" value="AaeA-lik-b-barrel"/>
</dbReference>
<sequence length="358" mass="40535">MTNIGNKKNGRKKFYRLLLNLSLAAVCIGFIWWGISVYLNLDDDLYTNNAQIEQYINPVNTRIPGYIREVRFDEHQQVKKGDTLLIIDDREYKIQLQQAQAAHLSALASKTVSSYAVNTVQSSVGTSEANVAATRSRLWNAKQNLNRYENLLKEGAATQQQYDQVKTDYDALEAQTRALEQQRNTSKFSTNETEKKIEVNDAEVKRTEALVNMAELNLSYTVITAPYDGYTGRRIVQEGQLLQAGQNLLSLIRNDKVWVVANYKETKIERLKLGTKMELTIDGLKDQIFYGTVTAISEATGSRFSSVPYDNSTGNFVKVQQRIPVKIEFINNENNAKLLTNLRAGMNVEVRLAESKND</sequence>
<dbReference type="InterPro" id="IPR058625">
    <property type="entry name" value="MdtA-like_BSH"/>
</dbReference>
<dbReference type="Gene3D" id="2.40.50.100">
    <property type="match status" value="1"/>
</dbReference>
<dbReference type="PANTHER" id="PTHR30386">
    <property type="entry name" value="MEMBRANE FUSION SUBUNIT OF EMRAB-TOLC MULTIDRUG EFFLUX PUMP"/>
    <property type="match status" value="1"/>
</dbReference>
<dbReference type="Pfam" id="PF25917">
    <property type="entry name" value="BSH_RND"/>
    <property type="match status" value="1"/>
</dbReference>
<keyword evidence="5" id="KW-0175">Coiled coil</keyword>
<evidence type="ECO:0000259" key="9">
    <source>
        <dbReference type="Pfam" id="PF25963"/>
    </source>
</evidence>
<feature type="domain" description="Multidrug resistance protein MdtA-like barrel-sandwich hybrid" evidence="8">
    <location>
        <begin position="59"/>
        <end position="248"/>
    </location>
</feature>
<dbReference type="RefSeq" id="WP_145328359.1">
    <property type="nucleotide sequence ID" value="NZ_VLKR01000014.1"/>
</dbReference>
<name>A0A562MH10_9SPHI</name>
<dbReference type="Proteomes" id="UP000315908">
    <property type="component" value="Unassembled WGS sequence"/>
</dbReference>
<evidence type="ECO:0000256" key="4">
    <source>
        <dbReference type="ARBA" id="ARBA00023136"/>
    </source>
</evidence>
<comment type="subcellular location">
    <subcellularLocation>
        <location evidence="1">Membrane</location>
        <topology evidence="1">Single-pass membrane protein</topology>
    </subcellularLocation>
</comment>
<dbReference type="InterPro" id="IPR058624">
    <property type="entry name" value="MdtA-like_HH"/>
</dbReference>
<feature type="coiled-coil region" evidence="5">
    <location>
        <begin position="131"/>
        <end position="182"/>
    </location>
</feature>
<accession>A0A562MH10</accession>
<dbReference type="Gene3D" id="2.40.30.170">
    <property type="match status" value="1"/>
</dbReference>
<dbReference type="EMBL" id="VLKR01000014">
    <property type="protein sequence ID" value="TWI19162.1"/>
    <property type="molecule type" value="Genomic_DNA"/>
</dbReference>
<feature type="domain" description="Multidrug resistance protein MdtA-like alpha-helical hairpin" evidence="7">
    <location>
        <begin position="128"/>
        <end position="221"/>
    </location>
</feature>
<evidence type="ECO:0000256" key="2">
    <source>
        <dbReference type="ARBA" id="ARBA00022692"/>
    </source>
</evidence>
<evidence type="ECO:0000256" key="6">
    <source>
        <dbReference type="SAM" id="Phobius"/>
    </source>
</evidence>
<organism evidence="10 11">
    <name type="scientific">Sphingobacterium siyangense</name>
    <dbReference type="NCBI Taxonomy" id="459529"/>
    <lineage>
        <taxon>Bacteria</taxon>
        <taxon>Pseudomonadati</taxon>
        <taxon>Bacteroidota</taxon>
        <taxon>Sphingobacteriia</taxon>
        <taxon>Sphingobacteriales</taxon>
        <taxon>Sphingobacteriaceae</taxon>
        <taxon>Sphingobacterium</taxon>
    </lineage>
</organism>
<dbReference type="Pfam" id="PF25963">
    <property type="entry name" value="Beta-barrel_AAEA"/>
    <property type="match status" value="1"/>
</dbReference>